<dbReference type="EMBL" id="WIXP02000006">
    <property type="protein sequence ID" value="KAF6208865.1"/>
    <property type="molecule type" value="Genomic_DNA"/>
</dbReference>
<accession>A0A8S9XMP7</accession>
<keyword evidence="2" id="KW-1185">Reference proteome</keyword>
<gene>
    <name evidence="1" type="ORF">GE061_014607</name>
</gene>
<comment type="caution">
    <text evidence="1">The sequence shown here is derived from an EMBL/GenBank/DDBJ whole genome shotgun (WGS) entry which is preliminary data.</text>
</comment>
<dbReference type="OrthoDB" id="6627399at2759"/>
<dbReference type="Proteomes" id="UP000466442">
    <property type="component" value="Unassembled WGS sequence"/>
</dbReference>
<evidence type="ECO:0000313" key="1">
    <source>
        <dbReference type="EMBL" id="KAF6208865.1"/>
    </source>
</evidence>
<proteinExistence type="predicted"/>
<protein>
    <submittedName>
        <fullName evidence="1">Uncharacterized protein</fullName>
    </submittedName>
</protein>
<evidence type="ECO:0000313" key="2">
    <source>
        <dbReference type="Proteomes" id="UP000466442"/>
    </source>
</evidence>
<sequence>MFQVDKLIRGTMSSLLSTIDNETIYRSVNVEIALVLDRCTPLKGRKAASGKYREDPHLRGGDEGARLREGAAAYKKVRGLWGQRLTTMFNLHVHLVLLGCLGAALGAVTSLAEPDVQDATNFLPNDTQEDPIQHVMSKECRGAYSAFCLKLNLVRLVGRGSGLTMSLFPGLSVSSSSIQDISNSITPSDLLQDPDRVDGLLLDRLSDYLGSLSLNVKIMDKSAPLKFAKTYMGDTVAS</sequence>
<name>A0A8S9XMP7_APOLU</name>
<feature type="non-terminal residue" evidence="1">
    <location>
        <position position="1"/>
    </location>
</feature>
<dbReference type="AlphaFoldDB" id="A0A8S9XMP7"/>
<organism evidence="1 2">
    <name type="scientific">Apolygus lucorum</name>
    <name type="common">Small green plant bug</name>
    <name type="synonym">Lygocoris lucorum</name>
    <dbReference type="NCBI Taxonomy" id="248454"/>
    <lineage>
        <taxon>Eukaryota</taxon>
        <taxon>Metazoa</taxon>
        <taxon>Ecdysozoa</taxon>
        <taxon>Arthropoda</taxon>
        <taxon>Hexapoda</taxon>
        <taxon>Insecta</taxon>
        <taxon>Pterygota</taxon>
        <taxon>Neoptera</taxon>
        <taxon>Paraneoptera</taxon>
        <taxon>Hemiptera</taxon>
        <taxon>Heteroptera</taxon>
        <taxon>Panheteroptera</taxon>
        <taxon>Cimicomorpha</taxon>
        <taxon>Miridae</taxon>
        <taxon>Mirini</taxon>
        <taxon>Apolygus</taxon>
    </lineage>
</organism>
<reference evidence="1" key="1">
    <citation type="journal article" date="2021" name="Mol. Ecol. Resour.">
        <title>Apolygus lucorum genome provides insights into omnivorousness and mesophyll feeding.</title>
        <authorList>
            <person name="Liu Y."/>
            <person name="Liu H."/>
            <person name="Wang H."/>
            <person name="Huang T."/>
            <person name="Liu B."/>
            <person name="Yang B."/>
            <person name="Yin L."/>
            <person name="Li B."/>
            <person name="Zhang Y."/>
            <person name="Zhang S."/>
            <person name="Jiang F."/>
            <person name="Zhang X."/>
            <person name="Ren Y."/>
            <person name="Wang B."/>
            <person name="Wang S."/>
            <person name="Lu Y."/>
            <person name="Wu K."/>
            <person name="Fan W."/>
            <person name="Wang G."/>
        </authorList>
    </citation>
    <scope>NUCLEOTIDE SEQUENCE</scope>
    <source>
        <strain evidence="1">12Hb</strain>
    </source>
</reference>